<evidence type="ECO:0000313" key="3">
    <source>
        <dbReference type="EMBL" id="TYH92527.1"/>
    </source>
</evidence>
<sequence length="138" mass="16536">MGTKEPKNLNQIRNPRVFETSVPQQLRRQQPTYAPATPATLPPYLQKKTSKGQTRQQKKNRTKRLYFSLLYFYYLAIKPFFYFDCRGEQKTTNAYYTRRLNRKYSKAIFEKVISVLIAAISFYLVIYFFKSFIIAFRK</sequence>
<name>A0A5D2MLY6_GOSTO</name>
<dbReference type="AlphaFoldDB" id="A0A5D2MLY6"/>
<feature type="transmembrane region" description="Helical" evidence="2">
    <location>
        <begin position="108"/>
        <end position="129"/>
    </location>
</feature>
<organism evidence="3 4">
    <name type="scientific">Gossypium tomentosum</name>
    <name type="common">Hawaiian cotton</name>
    <name type="synonym">Gossypium sandvicense</name>
    <dbReference type="NCBI Taxonomy" id="34277"/>
    <lineage>
        <taxon>Eukaryota</taxon>
        <taxon>Viridiplantae</taxon>
        <taxon>Streptophyta</taxon>
        <taxon>Embryophyta</taxon>
        <taxon>Tracheophyta</taxon>
        <taxon>Spermatophyta</taxon>
        <taxon>Magnoliopsida</taxon>
        <taxon>eudicotyledons</taxon>
        <taxon>Gunneridae</taxon>
        <taxon>Pentapetalae</taxon>
        <taxon>rosids</taxon>
        <taxon>malvids</taxon>
        <taxon>Malvales</taxon>
        <taxon>Malvaceae</taxon>
        <taxon>Malvoideae</taxon>
        <taxon>Gossypium</taxon>
    </lineage>
</organism>
<dbReference type="EMBL" id="CM017622">
    <property type="protein sequence ID" value="TYH92527.1"/>
    <property type="molecule type" value="Genomic_DNA"/>
</dbReference>
<keyword evidence="4" id="KW-1185">Reference proteome</keyword>
<evidence type="ECO:0000313" key="4">
    <source>
        <dbReference type="Proteomes" id="UP000322667"/>
    </source>
</evidence>
<reference evidence="3 4" key="1">
    <citation type="submission" date="2019-07" db="EMBL/GenBank/DDBJ databases">
        <title>WGS assembly of Gossypium tomentosum.</title>
        <authorList>
            <person name="Chen Z.J."/>
            <person name="Sreedasyam A."/>
            <person name="Ando A."/>
            <person name="Song Q."/>
            <person name="De L."/>
            <person name="Hulse-Kemp A."/>
            <person name="Ding M."/>
            <person name="Ye W."/>
            <person name="Kirkbride R."/>
            <person name="Jenkins J."/>
            <person name="Plott C."/>
            <person name="Lovell J."/>
            <person name="Lin Y.-M."/>
            <person name="Vaughn R."/>
            <person name="Liu B."/>
            <person name="Li W."/>
            <person name="Simpson S."/>
            <person name="Scheffler B."/>
            <person name="Saski C."/>
            <person name="Grover C."/>
            <person name="Hu G."/>
            <person name="Conover J."/>
            <person name="Carlson J."/>
            <person name="Shu S."/>
            <person name="Boston L."/>
            <person name="Williams M."/>
            <person name="Peterson D."/>
            <person name="Mcgee K."/>
            <person name="Jones D."/>
            <person name="Wendel J."/>
            <person name="Stelly D."/>
            <person name="Grimwood J."/>
            <person name="Schmutz J."/>
        </authorList>
    </citation>
    <scope>NUCLEOTIDE SEQUENCE [LARGE SCALE GENOMIC DNA]</scope>
    <source>
        <strain evidence="3">7179.01</strain>
    </source>
</reference>
<proteinExistence type="predicted"/>
<feature type="region of interest" description="Disordered" evidence="1">
    <location>
        <begin position="1"/>
        <end position="60"/>
    </location>
</feature>
<protein>
    <submittedName>
        <fullName evidence="3">Uncharacterized protein</fullName>
    </submittedName>
</protein>
<accession>A0A5D2MLY6</accession>
<evidence type="ECO:0000256" key="2">
    <source>
        <dbReference type="SAM" id="Phobius"/>
    </source>
</evidence>
<keyword evidence="2" id="KW-0812">Transmembrane</keyword>
<gene>
    <name evidence="3" type="ORF">ES332_A13G187500v1</name>
</gene>
<keyword evidence="2" id="KW-1133">Transmembrane helix</keyword>
<keyword evidence="2" id="KW-0472">Membrane</keyword>
<dbReference type="Proteomes" id="UP000322667">
    <property type="component" value="Chromosome A13"/>
</dbReference>
<feature type="transmembrane region" description="Helical" evidence="2">
    <location>
        <begin position="65"/>
        <end position="83"/>
    </location>
</feature>
<evidence type="ECO:0000256" key="1">
    <source>
        <dbReference type="SAM" id="MobiDB-lite"/>
    </source>
</evidence>
<feature type="compositionally biased region" description="Low complexity" evidence="1">
    <location>
        <begin position="29"/>
        <end position="46"/>
    </location>
</feature>